<protein>
    <submittedName>
        <fullName evidence="1">Uncharacterized protein</fullName>
    </submittedName>
</protein>
<reference evidence="1" key="2">
    <citation type="journal article" date="2023" name="Int. J. Mol. Sci.">
        <title>De Novo Assembly and Annotation of 11 Diverse Shrub Willow (Salix) Genomes Reveals Novel Gene Organization in Sex-Linked Regions.</title>
        <authorList>
            <person name="Hyden B."/>
            <person name="Feng K."/>
            <person name="Yates T.B."/>
            <person name="Jawdy S."/>
            <person name="Cereghino C."/>
            <person name="Smart L.B."/>
            <person name="Muchero W."/>
        </authorList>
    </citation>
    <scope>NUCLEOTIDE SEQUENCE</scope>
    <source>
        <tissue evidence="1">Shoot tip</tissue>
    </source>
</reference>
<dbReference type="EMBL" id="JAPFFK010000007">
    <property type="protein sequence ID" value="KAJ6755989.1"/>
    <property type="molecule type" value="Genomic_DNA"/>
</dbReference>
<accession>A0A9Q0VVZ3</accession>
<keyword evidence="2" id="KW-1185">Reference proteome</keyword>
<evidence type="ECO:0000313" key="2">
    <source>
        <dbReference type="Proteomes" id="UP001151532"/>
    </source>
</evidence>
<evidence type="ECO:0000313" key="1">
    <source>
        <dbReference type="EMBL" id="KAJ6755989.1"/>
    </source>
</evidence>
<dbReference type="Proteomes" id="UP001151532">
    <property type="component" value="Chromosome 16"/>
</dbReference>
<name>A0A9Q0VVZ3_SALPP</name>
<gene>
    <name evidence="1" type="ORF">OIU79_028409</name>
</gene>
<organism evidence="1 2">
    <name type="scientific">Salix purpurea</name>
    <name type="common">Purple osier willow</name>
    <dbReference type="NCBI Taxonomy" id="77065"/>
    <lineage>
        <taxon>Eukaryota</taxon>
        <taxon>Viridiplantae</taxon>
        <taxon>Streptophyta</taxon>
        <taxon>Embryophyta</taxon>
        <taxon>Tracheophyta</taxon>
        <taxon>Spermatophyta</taxon>
        <taxon>Magnoliopsida</taxon>
        <taxon>eudicotyledons</taxon>
        <taxon>Gunneridae</taxon>
        <taxon>Pentapetalae</taxon>
        <taxon>rosids</taxon>
        <taxon>fabids</taxon>
        <taxon>Malpighiales</taxon>
        <taxon>Salicaceae</taxon>
        <taxon>Saliceae</taxon>
        <taxon>Salix</taxon>
    </lineage>
</organism>
<proteinExistence type="predicted"/>
<dbReference type="AlphaFoldDB" id="A0A9Q0VVZ3"/>
<reference evidence="1" key="1">
    <citation type="submission" date="2022-11" db="EMBL/GenBank/DDBJ databases">
        <authorList>
            <person name="Hyden B.L."/>
            <person name="Feng K."/>
            <person name="Yates T."/>
            <person name="Jawdy S."/>
            <person name="Smart L.B."/>
            <person name="Muchero W."/>
        </authorList>
    </citation>
    <scope>NUCLEOTIDE SEQUENCE</scope>
    <source>
        <tissue evidence="1">Shoot tip</tissue>
    </source>
</reference>
<comment type="caution">
    <text evidence="1">The sequence shown here is derived from an EMBL/GenBank/DDBJ whole genome shotgun (WGS) entry which is preliminary data.</text>
</comment>
<sequence>MPRFKYKSSVAYPCQSTQFKNQDTSYQHLQCFKSHSTSTDTQIIQILPETTKDNKNHSSCQCLHHIDVLCFETLFVLGNG</sequence>